<evidence type="ECO:0000256" key="3">
    <source>
        <dbReference type="ARBA" id="ARBA00022692"/>
    </source>
</evidence>
<dbReference type="FunFam" id="3.30.750.24:FF:000002">
    <property type="entry name" value="Sulfate transporter 31"/>
    <property type="match status" value="1"/>
</dbReference>
<dbReference type="PROSITE" id="PS50801">
    <property type="entry name" value="STAS"/>
    <property type="match status" value="1"/>
</dbReference>
<comment type="subcellular location">
    <subcellularLocation>
        <location evidence="1">Membrane</location>
        <topology evidence="1">Multi-pass membrane protein</topology>
    </subcellularLocation>
</comment>
<evidence type="ECO:0000256" key="5">
    <source>
        <dbReference type="ARBA" id="ARBA00023136"/>
    </source>
</evidence>
<keyword evidence="8" id="KW-1185">Reference proteome</keyword>
<dbReference type="Proteomes" id="UP000653305">
    <property type="component" value="Unassembled WGS sequence"/>
</dbReference>
<gene>
    <name evidence="7" type="ORF">PHJA_001612200</name>
</gene>
<evidence type="ECO:0000256" key="1">
    <source>
        <dbReference type="ARBA" id="ARBA00004141"/>
    </source>
</evidence>
<dbReference type="Gene3D" id="3.30.750.24">
    <property type="entry name" value="STAS domain"/>
    <property type="match status" value="1"/>
</dbReference>
<name>A0A830CCC9_9LAMI</name>
<evidence type="ECO:0000256" key="2">
    <source>
        <dbReference type="ARBA" id="ARBA00022448"/>
    </source>
</evidence>
<protein>
    <submittedName>
        <fullName evidence="7">Low affinity sulfate transporter 3</fullName>
    </submittedName>
</protein>
<dbReference type="SUPFAM" id="SSF52091">
    <property type="entry name" value="SpoIIaa-like"/>
    <property type="match status" value="1"/>
</dbReference>
<dbReference type="Pfam" id="PF01740">
    <property type="entry name" value="STAS"/>
    <property type="match status" value="1"/>
</dbReference>
<dbReference type="PANTHER" id="PTHR11814">
    <property type="entry name" value="SULFATE TRANSPORTER"/>
    <property type="match status" value="1"/>
</dbReference>
<dbReference type="InterPro" id="IPR001902">
    <property type="entry name" value="SLC26A/SulP_fam"/>
</dbReference>
<evidence type="ECO:0000313" key="8">
    <source>
        <dbReference type="Proteomes" id="UP000653305"/>
    </source>
</evidence>
<comment type="caution">
    <text evidence="7">The sequence shown here is derived from an EMBL/GenBank/DDBJ whole genome shotgun (WGS) entry which is preliminary data.</text>
</comment>
<keyword evidence="4" id="KW-1133">Transmembrane helix</keyword>
<keyword evidence="3" id="KW-0812">Transmembrane</keyword>
<sequence>MQVGISFVKIILNSIKPRTELLGRLPGTDIFCNILQYPMATKIPGILIIRINSGTLCFANANFIRERIVKWVVDENGSGESSKGGIQAMVLDMTNVMNIDTSGIHALEELHKILISQGIELAMANPRWQVIAKMKAAKLIEKIGAGWVFLSVADAVDASLRLKINGFNSC</sequence>
<dbReference type="GO" id="GO:0016020">
    <property type="term" value="C:membrane"/>
    <property type="evidence" value="ECO:0007669"/>
    <property type="project" value="UniProtKB-SubCell"/>
</dbReference>
<dbReference type="EMBL" id="BMAC01000359">
    <property type="protein sequence ID" value="GFP94678.1"/>
    <property type="molecule type" value="Genomic_DNA"/>
</dbReference>
<dbReference type="CDD" id="cd07042">
    <property type="entry name" value="STAS_SulP_like_sulfate_transporter"/>
    <property type="match status" value="1"/>
</dbReference>
<organism evidence="7 8">
    <name type="scientific">Phtheirospermum japonicum</name>
    <dbReference type="NCBI Taxonomy" id="374723"/>
    <lineage>
        <taxon>Eukaryota</taxon>
        <taxon>Viridiplantae</taxon>
        <taxon>Streptophyta</taxon>
        <taxon>Embryophyta</taxon>
        <taxon>Tracheophyta</taxon>
        <taxon>Spermatophyta</taxon>
        <taxon>Magnoliopsida</taxon>
        <taxon>eudicotyledons</taxon>
        <taxon>Gunneridae</taxon>
        <taxon>Pentapetalae</taxon>
        <taxon>asterids</taxon>
        <taxon>lamiids</taxon>
        <taxon>Lamiales</taxon>
        <taxon>Orobanchaceae</taxon>
        <taxon>Orobanchaceae incertae sedis</taxon>
        <taxon>Phtheirospermum</taxon>
    </lineage>
</organism>
<dbReference type="InterPro" id="IPR002645">
    <property type="entry name" value="STAS_dom"/>
</dbReference>
<dbReference type="AlphaFoldDB" id="A0A830CCC9"/>
<dbReference type="GO" id="GO:0055085">
    <property type="term" value="P:transmembrane transport"/>
    <property type="evidence" value="ECO:0007669"/>
    <property type="project" value="InterPro"/>
</dbReference>
<evidence type="ECO:0000256" key="4">
    <source>
        <dbReference type="ARBA" id="ARBA00022989"/>
    </source>
</evidence>
<keyword evidence="2" id="KW-0813">Transport</keyword>
<proteinExistence type="predicted"/>
<keyword evidence="5" id="KW-0472">Membrane</keyword>
<evidence type="ECO:0000259" key="6">
    <source>
        <dbReference type="PROSITE" id="PS50801"/>
    </source>
</evidence>
<reference evidence="7" key="1">
    <citation type="submission" date="2020-07" db="EMBL/GenBank/DDBJ databases">
        <title>Ethylene signaling mediates host invasion by parasitic plants.</title>
        <authorList>
            <person name="Yoshida S."/>
        </authorList>
    </citation>
    <scope>NUCLEOTIDE SEQUENCE</scope>
    <source>
        <strain evidence="7">Okayama</strain>
    </source>
</reference>
<evidence type="ECO:0000313" key="7">
    <source>
        <dbReference type="EMBL" id="GFP94678.1"/>
    </source>
</evidence>
<dbReference type="OrthoDB" id="288203at2759"/>
<feature type="domain" description="STAS" evidence="6">
    <location>
        <begin position="53"/>
        <end position="159"/>
    </location>
</feature>
<accession>A0A830CCC9</accession>
<dbReference type="InterPro" id="IPR036513">
    <property type="entry name" value="STAS_dom_sf"/>
</dbReference>